<dbReference type="OrthoDB" id="1430532at2"/>
<reference evidence="2" key="1">
    <citation type="submission" date="2019-01" db="EMBL/GenBank/DDBJ databases">
        <title>Cytophagaceae bacterium strain CAR-16.</title>
        <authorList>
            <person name="Chen W.-M."/>
        </authorList>
    </citation>
    <scope>NUCLEOTIDE SEQUENCE [LARGE SCALE GENOMIC DNA]</scope>
    <source>
        <strain evidence="2">LLJ-11</strain>
    </source>
</reference>
<evidence type="ECO:0000313" key="1">
    <source>
        <dbReference type="EMBL" id="RXR19250.1"/>
    </source>
</evidence>
<protein>
    <submittedName>
        <fullName evidence="1">Uncharacterized protein</fullName>
    </submittedName>
</protein>
<dbReference type="Pfam" id="PF21857">
    <property type="entry name" value="DUF6913"/>
    <property type="match status" value="1"/>
</dbReference>
<dbReference type="InterPro" id="IPR054207">
    <property type="entry name" value="DUF6913"/>
</dbReference>
<accession>A0A4Q1K2I7</accession>
<evidence type="ECO:0000313" key="2">
    <source>
        <dbReference type="Proteomes" id="UP000290283"/>
    </source>
</evidence>
<dbReference type="RefSeq" id="WP_129435708.1">
    <property type="nucleotide sequence ID" value="NZ_SBKO01000002.1"/>
</dbReference>
<dbReference type="AlphaFoldDB" id="A0A4Q1K2I7"/>
<sequence>MFIKYIKELSLKKRLKNSIKNVNDNKLSTSVNTVGILIDENYFFEKQKLVEELIEKGIKRENISLLAFQNAQKKNENYDVPTFFNKDITWNGDFSSNFVIDFINSKFDILISYYDVEKAPLLLITNKSKASFKVGFSSIDKRLNHLMITINAENYKVFIHELFRYLKILNKI</sequence>
<keyword evidence="2" id="KW-1185">Reference proteome</keyword>
<name>A0A4Q1K2I7_9FLAO</name>
<dbReference type="EMBL" id="SBKO01000002">
    <property type="protein sequence ID" value="RXR19250.1"/>
    <property type="molecule type" value="Genomic_DNA"/>
</dbReference>
<proteinExistence type="predicted"/>
<gene>
    <name evidence="1" type="ORF">EQG63_07335</name>
</gene>
<organism evidence="1 2">
    <name type="scientific">Flavobacterium amnicola</name>
    <dbReference type="NCBI Taxonomy" id="2506422"/>
    <lineage>
        <taxon>Bacteria</taxon>
        <taxon>Pseudomonadati</taxon>
        <taxon>Bacteroidota</taxon>
        <taxon>Flavobacteriia</taxon>
        <taxon>Flavobacteriales</taxon>
        <taxon>Flavobacteriaceae</taxon>
        <taxon>Flavobacterium</taxon>
    </lineage>
</organism>
<dbReference type="Proteomes" id="UP000290283">
    <property type="component" value="Unassembled WGS sequence"/>
</dbReference>
<comment type="caution">
    <text evidence="1">The sequence shown here is derived from an EMBL/GenBank/DDBJ whole genome shotgun (WGS) entry which is preliminary data.</text>
</comment>